<proteinExistence type="predicted"/>
<protein>
    <submittedName>
        <fullName evidence="2">Tf2-9</fullName>
    </submittedName>
</protein>
<dbReference type="InterPro" id="IPR056924">
    <property type="entry name" value="SH3_Tf2-1"/>
</dbReference>
<name>A0A371HM46_MUCPR</name>
<feature type="domain" description="Tf2-1-like SH3-like" evidence="1">
    <location>
        <begin position="201"/>
        <end position="262"/>
    </location>
</feature>
<dbReference type="InterPro" id="IPR036397">
    <property type="entry name" value="RNaseH_sf"/>
</dbReference>
<evidence type="ECO:0000313" key="3">
    <source>
        <dbReference type="Proteomes" id="UP000257109"/>
    </source>
</evidence>
<dbReference type="PANTHER" id="PTHR35046">
    <property type="entry name" value="ZINC KNUCKLE (CCHC-TYPE) FAMILY PROTEIN"/>
    <property type="match status" value="1"/>
</dbReference>
<sequence>MPFAIENYKDEILCDVVLMEAGHILLDHLWQLDRKVTNNWYTNCLSFIYNELKITLTPLSPKQVCEDQIKMGKIKECEKLEEKKNERMKEKKTKHHINLIPGAALVNKPTYKNILASWEECLPHLEFSYNRTIQSTYYSSFEVVYGFNPLIPFDILTLPTNKHANLDGMQKEKFVRELHVKRNEQYARQANKGCVMTFEPGDCIWVHRKKERFPTQRKYKLQPRGDGTFQVLKKINDNAYKLDLPTTYDNISPTFNVAYLSLFVVGEESDSRMNPFEEGGNDKD</sequence>
<dbReference type="AlphaFoldDB" id="A0A371HM46"/>
<comment type="caution">
    <text evidence="2">The sequence shown here is derived from an EMBL/GenBank/DDBJ whole genome shotgun (WGS) entry which is preliminary data.</text>
</comment>
<dbReference type="GO" id="GO:0003676">
    <property type="term" value="F:nucleic acid binding"/>
    <property type="evidence" value="ECO:0007669"/>
    <property type="project" value="InterPro"/>
</dbReference>
<keyword evidence="3" id="KW-1185">Reference proteome</keyword>
<feature type="non-terminal residue" evidence="2">
    <location>
        <position position="1"/>
    </location>
</feature>
<dbReference type="PANTHER" id="PTHR35046:SF9">
    <property type="entry name" value="RNA-DIRECTED DNA POLYMERASE"/>
    <property type="match status" value="1"/>
</dbReference>
<dbReference type="OrthoDB" id="1935586at2759"/>
<dbReference type="EMBL" id="QJKJ01002190">
    <property type="protein sequence ID" value="RDY03871.1"/>
    <property type="molecule type" value="Genomic_DNA"/>
</dbReference>
<dbReference type="Proteomes" id="UP000257109">
    <property type="component" value="Unassembled WGS sequence"/>
</dbReference>
<organism evidence="2 3">
    <name type="scientific">Mucuna pruriens</name>
    <name type="common">Velvet bean</name>
    <name type="synonym">Dolichos pruriens</name>
    <dbReference type="NCBI Taxonomy" id="157652"/>
    <lineage>
        <taxon>Eukaryota</taxon>
        <taxon>Viridiplantae</taxon>
        <taxon>Streptophyta</taxon>
        <taxon>Embryophyta</taxon>
        <taxon>Tracheophyta</taxon>
        <taxon>Spermatophyta</taxon>
        <taxon>Magnoliopsida</taxon>
        <taxon>eudicotyledons</taxon>
        <taxon>Gunneridae</taxon>
        <taxon>Pentapetalae</taxon>
        <taxon>rosids</taxon>
        <taxon>fabids</taxon>
        <taxon>Fabales</taxon>
        <taxon>Fabaceae</taxon>
        <taxon>Papilionoideae</taxon>
        <taxon>50 kb inversion clade</taxon>
        <taxon>NPAAA clade</taxon>
        <taxon>indigoferoid/millettioid clade</taxon>
        <taxon>Phaseoleae</taxon>
        <taxon>Mucuna</taxon>
    </lineage>
</organism>
<dbReference type="Gene3D" id="3.30.420.10">
    <property type="entry name" value="Ribonuclease H-like superfamily/Ribonuclease H"/>
    <property type="match status" value="1"/>
</dbReference>
<gene>
    <name evidence="2" type="primary">Tf2-9</name>
    <name evidence="2" type="ORF">CR513_12489</name>
</gene>
<evidence type="ECO:0000259" key="1">
    <source>
        <dbReference type="Pfam" id="PF24626"/>
    </source>
</evidence>
<accession>A0A371HM46</accession>
<reference evidence="2" key="1">
    <citation type="submission" date="2018-05" db="EMBL/GenBank/DDBJ databases">
        <title>Draft genome of Mucuna pruriens seed.</title>
        <authorList>
            <person name="Nnadi N.E."/>
            <person name="Vos R."/>
            <person name="Hasami M.H."/>
            <person name="Devisetty U.K."/>
            <person name="Aguiy J.C."/>
        </authorList>
    </citation>
    <scope>NUCLEOTIDE SEQUENCE [LARGE SCALE GENOMIC DNA]</scope>
    <source>
        <strain evidence="2">JCA_2017</strain>
    </source>
</reference>
<evidence type="ECO:0000313" key="2">
    <source>
        <dbReference type="EMBL" id="RDY03871.1"/>
    </source>
</evidence>
<dbReference type="Pfam" id="PF24626">
    <property type="entry name" value="SH3_Tf2-1"/>
    <property type="match status" value="1"/>
</dbReference>